<keyword evidence="2" id="KW-1185">Reference proteome</keyword>
<protein>
    <submittedName>
        <fullName evidence="1">Uncharacterized protein</fullName>
    </submittedName>
</protein>
<comment type="caution">
    <text evidence="1">The sequence shown here is derived from an EMBL/GenBank/DDBJ whole genome shotgun (WGS) entry which is preliminary data.</text>
</comment>
<accession>A0A2S4KSK4</accession>
<dbReference type="AlphaFoldDB" id="A0A2S4KSK4"/>
<dbReference type="OrthoDB" id="4251494at2759"/>
<dbReference type="EMBL" id="PKSG01000727">
    <property type="protein sequence ID" value="POR33161.1"/>
    <property type="molecule type" value="Genomic_DNA"/>
</dbReference>
<reference evidence="1 2" key="1">
    <citation type="submission" date="2018-01" db="EMBL/GenBank/DDBJ databases">
        <title>Harnessing the power of phylogenomics to disentangle the directionality and signatures of interkingdom host jumping in the parasitic fungal genus Tolypocladium.</title>
        <authorList>
            <person name="Quandt C.A."/>
            <person name="Patterson W."/>
            <person name="Spatafora J.W."/>
        </authorList>
    </citation>
    <scope>NUCLEOTIDE SEQUENCE [LARGE SCALE GENOMIC DNA]</scope>
    <source>
        <strain evidence="1 2">NRBC 100945</strain>
    </source>
</reference>
<evidence type="ECO:0000313" key="1">
    <source>
        <dbReference type="EMBL" id="POR33161.1"/>
    </source>
</evidence>
<dbReference type="Proteomes" id="UP000237481">
    <property type="component" value="Unassembled WGS sequence"/>
</dbReference>
<organism evidence="1 2">
    <name type="scientific">Tolypocladium paradoxum</name>
    <dbReference type="NCBI Taxonomy" id="94208"/>
    <lineage>
        <taxon>Eukaryota</taxon>
        <taxon>Fungi</taxon>
        <taxon>Dikarya</taxon>
        <taxon>Ascomycota</taxon>
        <taxon>Pezizomycotina</taxon>
        <taxon>Sordariomycetes</taxon>
        <taxon>Hypocreomycetidae</taxon>
        <taxon>Hypocreales</taxon>
        <taxon>Ophiocordycipitaceae</taxon>
        <taxon>Tolypocladium</taxon>
    </lineage>
</organism>
<evidence type="ECO:0000313" key="2">
    <source>
        <dbReference type="Proteomes" id="UP000237481"/>
    </source>
</evidence>
<gene>
    <name evidence="1" type="ORF">TPAR_06643</name>
</gene>
<sequence length="270" mass="29786">MSGTVGEQIFVQDLDGTEQDVVDSLYKWLVANPNAQWKPSPRHKSLEQCSEEELRKELRNITSPLAPKILDGRWRSRETSFPYIQVKVVVFKMTNTIIPSSMGRRHVEGVVGVVLPILDLICPLTSMPNQTSQEIAGAERQIRCASLNIVGPDCFEIVRIQIHAEPTRIVDGGPERIEIVRVDIHSDASLNIVEPWRFVGNYAILSTSFSTLSLGQSESRQSELRSMLSMLSSLLIQSASSLSELRPLSVLISVCSSVLSTNELGSAGNA</sequence>
<name>A0A2S4KSK4_9HYPO</name>
<proteinExistence type="predicted"/>